<evidence type="ECO:0000313" key="1">
    <source>
        <dbReference type="EMBL" id="CAG6665482.1"/>
    </source>
</evidence>
<reference evidence="1" key="1">
    <citation type="submission" date="2021-05" db="EMBL/GenBank/DDBJ databases">
        <authorList>
            <person name="Alioto T."/>
            <person name="Alioto T."/>
            <person name="Gomez Garrido J."/>
        </authorList>
    </citation>
    <scope>NUCLEOTIDE SEQUENCE</scope>
</reference>
<sequence length="109" mass="12215">MKGAGGRVYGVQPSRYGCRPPRWLELPSRSGLPLSSSSEISKQGGVRTVDTRAMEVFGFRGTSGVGEIPRSGSRFQEWFLWYRVKRLHEGSDIRKGTVWIVCLRGSRIV</sequence>
<protein>
    <submittedName>
        <fullName evidence="1">Uncharacterized protein</fullName>
    </submittedName>
</protein>
<proteinExistence type="predicted"/>
<dbReference type="EMBL" id="HBUF01210771">
    <property type="protein sequence ID" value="CAG6665482.1"/>
    <property type="molecule type" value="Transcribed_RNA"/>
</dbReference>
<dbReference type="AlphaFoldDB" id="A0A8D8SCU9"/>
<accession>A0A8D8SCU9</accession>
<name>A0A8D8SCU9_9HEMI</name>
<organism evidence="1">
    <name type="scientific">Cacopsylla melanoneura</name>
    <dbReference type="NCBI Taxonomy" id="428564"/>
    <lineage>
        <taxon>Eukaryota</taxon>
        <taxon>Metazoa</taxon>
        <taxon>Ecdysozoa</taxon>
        <taxon>Arthropoda</taxon>
        <taxon>Hexapoda</taxon>
        <taxon>Insecta</taxon>
        <taxon>Pterygota</taxon>
        <taxon>Neoptera</taxon>
        <taxon>Paraneoptera</taxon>
        <taxon>Hemiptera</taxon>
        <taxon>Sternorrhyncha</taxon>
        <taxon>Psylloidea</taxon>
        <taxon>Psyllidae</taxon>
        <taxon>Psyllinae</taxon>
        <taxon>Cacopsylla</taxon>
    </lineage>
</organism>